<dbReference type="InterPro" id="IPR032781">
    <property type="entry name" value="ABC_tran_Xtn"/>
</dbReference>
<evidence type="ECO:0000313" key="14">
    <source>
        <dbReference type="EMBL" id="SHK63686.1"/>
    </source>
</evidence>
<dbReference type="InterPro" id="IPR027417">
    <property type="entry name" value="P-loop_NTPase"/>
</dbReference>
<keyword evidence="6 11" id="KW-0067">ATP-binding</keyword>
<dbReference type="InterPro" id="IPR032524">
    <property type="entry name" value="ABC_tran_C"/>
</dbReference>
<evidence type="ECO:0000256" key="11">
    <source>
        <dbReference type="HAMAP-Rule" id="MF_00848"/>
    </source>
</evidence>
<dbReference type="PANTHER" id="PTHR42855">
    <property type="entry name" value="ABC TRANSPORTER ATP-BINDING SUBUNIT"/>
    <property type="match status" value="1"/>
</dbReference>
<protein>
    <recommendedName>
        <fullName evidence="11">ATP-binding protein Uup</fullName>
        <ecNumber evidence="11">3.6.1.-</ecNumber>
    </recommendedName>
</protein>
<name>A0A1M6U3C0_9GAMM</name>
<dbReference type="SUPFAM" id="SSF52540">
    <property type="entry name" value="P-loop containing nucleoside triphosphate hydrolases"/>
    <property type="match status" value="2"/>
</dbReference>
<evidence type="ECO:0000313" key="15">
    <source>
        <dbReference type="Proteomes" id="UP000184497"/>
    </source>
</evidence>
<dbReference type="InterPro" id="IPR017871">
    <property type="entry name" value="ABC_transporter-like_CS"/>
</dbReference>
<evidence type="ECO:0000256" key="5">
    <source>
        <dbReference type="ARBA" id="ARBA00022801"/>
    </source>
</evidence>
<dbReference type="GO" id="GO:0005524">
    <property type="term" value="F:ATP binding"/>
    <property type="evidence" value="ECO:0007669"/>
    <property type="project" value="UniProtKB-UniRule"/>
</dbReference>
<evidence type="ECO:0000256" key="10">
    <source>
        <dbReference type="ARBA" id="ARBA00061478"/>
    </source>
</evidence>
<dbReference type="PROSITE" id="PS00211">
    <property type="entry name" value="ABC_TRANSPORTER_1"/>
    <property type="match status" value="2"/>
</dbReference>
<dbReference type="GO" id="GO:0006281">
    <property type="term" value="P:DNA repair"/>
    <property type="evidence" value="ECO:0007669"/>
    <property type="project" value="UniProtKB-KW"/>
</dbReference>
<keyword evidence="7 11" id="KW-0238">DNA-binding</keyword>
<dbReference type="FunFam" id="3.40.50.300:FF:000309">
    <property type="entry name" value="ABC transporter ATP-binding protein"/>
    <property type="match status" value="1"/>
</dbReference>
<evidence type="ECO:0000256" key="4">
    <source>
        <dbReference type="ARBA" id="ARBA00022763"/>
    </source>
</evidence>
<dbReference type="GO" id="GO:0043022">
    <property type="term" value="F:ribosome binding"/>
    <property type="evidence" value="ECO:0007669"/>
    <property type="project" value="UniProtKB-UniRule"/>
</dbReference>
<evidence type="ECO:0000259" key="13">
    <source>
        <dbReference type="PROSITE" id="PS50893"/>
    </source>
</evidence>
<dbReference type="InterPro" id="IPR043686">
    <property type="entry name" value="Uup"/>
</dbReference>
<evidence type="ECO:0000256" key="9">
    <source>
        <dbReference type="ARBA" id="ARBA00049360"/>
    </source>
</evidence>
<dbReference type="FunFam" id="3.40.50.300:FF:000011">
    <property type="entry name" value="Putative ABC transporter ATP-binding component"/>
    <property type="match status" value="1"/>
</dbReference>
<evidence type="ECO:0000256" key="3">
    <source>
        <dbReference type="ARBA" id="ARBA00022741"/>
    </source>
</evidence>
<reference evidence="15" key="1">
    <citation type="submission" date="2016-11" db="EMBL/GenBank/DDBJ databases">
        <authorList>
            <person name="Varghese N."/>
            <person name="Submissions S."/>
        </authorList>
    </citation>
    <scope>NUCLEOTIDE SEQUENCE [LARGE SCALE GENOMIC DNA]</scope>
    <source>
        <strain evidence="15">CGMCC 1.10835</strain>
    </source>
</reference>
<dbReference type="AlphaFoldDB" id="A0A1M6U3C0"/>
<comment type="catalytic activity">
    <reaction evidence="9 11">
        <text>ATP + H2O = ADP + phosphate + H(+)</text>
        <dbReference type="Rhea" id="RHEA:13065"/>
        <dbReference type="ChEBI" id="CHEBI:15377"/>
        <dbReference type="ChEBI" id="CHEBI:15378"/>
        <dbReference type="ChEBI" id="CHEBI:30616"/>
        <dbReference type="ChEBI" id="CHEBI:43474"/>
        <dbReference type="ChEBI" id="CHEBI:456216"/>
    </reaction>
</comment>
<feature type="binding site" evidence="11">
    <location>
        <begin position="349"/>
        <end position="356"/>
    </location>
    <ligand>
        <name>ATP</name>
        <dbReference type="ChEBI" id="CHEBI:30616"/>
        <label>2</label>
    </ligand>
</feature>
<evidence type="ECO:0000256" key="8">
    <source>
        <dbReference type="ARBA" id="ARBA00023204"/>
    </source>
</evidence>
<keyword evidence="5 11" id="KW-0378">Hydrolase</keyword>
<dbReference type="Pfam" id="PF12848">
    <property type="entry name" value="ABC_tran_Xtn"/>
    <property type="match status" value="1"/>
</dbReference>
<dbReference type="PROSITE" id="PS50893">
    <property type="entry name" value="ABC_TRANSPORTER_2"/>
    <property type="match status" value="2"/>
</dbReference>
<dbReference type="SUPFAM" id="SSF161270">
    <property type="entry name" value="PspA lactotransferrin-binding region"/>
    <property type="match status" value="1"/>
</dbReference>
<dbReference type="Proteomes" id="UP000184497">
    <property type="component" value="Unassembled WGS sequence"/>
</dbReference>
<dbReference type="Gene3D" id="1.10.287.380">
    <property type="entry name" value="Valyl-tRNA synthetase, C-terminal domain"/>
    <property type="match status" value="1"/>
</dbReference>
<dbReference type="EC" id="3.6.1.-" evidence="11"/>
<keyword evidence="8 11" id="KW-0234">DNA repair</keyword>
<comment type="similarity">
    <text evidence="10 11">Belongs to the ABC transporter superfamily. ABCF family. Uup subfamily.</text>
</comment>
<dbReference type="InterPro" id="IPR051309">
    <property type="entry name" value="ABCF_ATPase"/>
</dbReference>
<dbReference type="STRING" id="564117.SAMN05216369_2569"/>
<evidence type="ECO:0000256" key="6">
    <source>
        <dbReference type="ARBA" id="ARBA00022840"/>
    </source>
</evidence>
<evidence type="ECO:0000256" key="1">
    <source>
        <dbReference type="ARBA" id="ARBA00022490"/>
    </source>
</evidence>
<dbReference type="GO" id="GO:0003677">
    <property type="term" value="F:DNA binding"/>
    <property type="evidence" value="ECO:0007669"/>
    <property type="project" value="UniProtKB-UniRule"/>
</dbReference>
<comment type="subcellular location">
    <subcellularLocation>
        <location evidence="11">Cytoplasm</location>
    </subcellularLocation>
    <text evidence="11">Associates with ribosomes.</text>
</comment>
<proteinExistence type="inferred from homology"/>
<dbReference type="Pfam" id="PF00005">
    <property type="entry name" value="ABC_tran"/>
    <property type="match status" value="2"/>
</dbReference>
<dbReference type="SMART" id="SM00382">
    <property type="entry name" value="AAA"/>
    <property type="match status" value="2"/>
</dbReference>
<dbReference type="GO" id="GO:0016887">
    <property type="term" value="F:ATP hydrolysis activity"/>
    <property type="evidence" value="ECO:0007669"/>
    <property type="project" value="UniProtKB-UniRule"/>
</dbReference>
<dbReference type="HAMAP" id="MF_00848">
    <property type="entry name" value="Uup"/>
    <property type="match status" value="1"/>
</dbReference>
<feature type="domain" description="ABC transporter" evidence="13">
    <location>
        <begin position="316"/>
        <end position="535"/>
    </location>
</feature>
<feature type="domain" description="ABC transporter" evidence="13">
    <location>
        <begin position="4"/>
        <end position="249"/>
    </location>
</feature>
<keyword evidence="2 11" id="KW-0677">Repeat</keyword>
<sequence>MPLLTLDSISLAFGMHPLLDQASLIIDAGERVCLLGRNGEGKSTLLKIVSGEVVPDGGRVRLDDGAVLAVLPQNLPSDDSRTAYEVVSGAFPETGQLLAEFHALAQQADEASLDRMMKVQERIEALDGWRLDQKVAAVLAQYGIDPDQRLNTLSGGWQRRVLLARALVGEPDILLLDEPTNHLDVPAIAWLEEALGAFRGAMLFVSHDRAFIRRMATRVVELDRGKLVSFAASYDRYLELKEKALEEEDRENALFDKRLKQEETWIRQGIKARRTRNMGRVRALKAMREEHRQRRVRGGTATFAVEDAVRSGKLVVETVDAGFAYPDGTPVMRDMNLTVFRGDKIGLVGENGTGKTTLVRLLLGDLEPTEGAIRLGTNLQVAYFDQLRGELDLSRNALDNLSEGREFIDINGQSKHVLGYLQDFLFTPERARSPVRVFSGGERARLLLAKLFSKPANILVLDEPTNDLDVETLELLEEQLAEFAGTVIVISHDREFLDNVVTETVFLDGSGKVREYVGGYSDWRRQGGCFPSEASGARPDRHDKAAKSGKQSRGGKQNDSPVKKVQGESDSRGGAANKPKLPKLSYKLKLELEQLPGQIETLEQEVAGIQGRISSADFYSGSSDEVATTLEELEQAEARLEKVVERWMELEEQALN</sequence>
<feature type="coiled-coil region" evidence="11">
    <location>
        <begin position="623"/>
        <end position="653"/>
    </location>
</feature>
<keyword evidence="1 11" id="KW-0963">Cytoplasm</keyword>
<feature type="compositionally biased region" description="Polar residues" evidence="12">
    <location>
        <begin position="549"/>
        <end position="560"/>
    </location>
</feature>
<feature type="binding site" evidence="11">
    <location>
        <begin position="36"/>
        <end position="43"/>
    </location>
    <ligand>
        <name>ATP</name>
        <dbReference type="ChEBI" id="CHEBI:30616"/>
        <label>1</label>
    </ligand>
</feature>
<dbReference type="GO" id="GO:0005737">
    <property type="term" value="C:cytoplasm"/>
    <property type="evidence" value="ECO:0007669"/>
    <property type="project" value="UniProtKB-SubCell"/>
</dbReference>
<dbReference type="RefSeq" id="WP_072798243.1">
    <property type="nucleotide sequence ID" value="NZ_FRAQ01000002.1"/>
</dbReference>
<feature type="compositionally biased region" description="Basic and acidic residues" evidence="12">
    <location>
        <begin position="561"/>
        <end position="571"/>
    </location>
</feature>
<dbReference type="Pfam" id="PF16326">
    <property type="entry name" value="ABC_tran_CTD"/>
    <property type="match status" value="1"/>
</dbReference>
<dbReference type="CDD" id="cd03221">
    <property type="entry name" value="ABCF_EF-3"/>
    <property type="match status" value="2"/>
</dbReference>
<dbReference type="InterPro" id="IPR003593">
    <property type="entry name" value="AAA+_ATPase"/>
</dbReference>
<dbReference type="Gene3D" id="3.40.50.300">
    <property type="entry name" value="P-loop containing nucleotide triphosphate hydrolases"/>
    <property type="match status" value="2"/>
</dbReference>
<dbReference type="InterPro" id="IPR003439">
    <property type="entry name" value="ABC_transporter-like_ATP-bd"/>
</dbReference>
<evidence type="ECO:0000256" key="7">
    <source>
        <dbReference type="ARBA" id="ARBA00023125"/>
    </source>
</evidence>
<comment type="function">
    <text evidence="11">Probably plays a role in ribosome assembly or function. May be involved in resolution of branched DNA intermediates that result from template switching in postreplication gaps. Binds DNA and has ATPase activity.</text>
</comment>
<dbReference type="EMBL" id="FRAQ01000002">
    <property type="protein sequence ID" value="SHK63686.1"/>
    <property type="molecule type" value="Genomic_DNA"/>
</dbReference>
<feature type="region of interest" description="Disordered" evidence="12">
    <location>
        <begin position="529"/>
        <end position="580"/>
    </location>
</feature>
<keyword evidence="4 11" id="KW-0227">DNA damage</keyword>
<dbReference type="OrthoDB" id="9808609at2"/>
<gene>
    <name evidence="11" type="primary">uup</name>
    <name evidence="14" type="ORF">SAMN05216369_2569</name>
</gene>
<accession>A0A1M6U3C0</accession>
<dbReference type="PANTHER" id="PTHR42855:SF1">
    <property type="entry name" value="ABC TRANSPORTER DOMAIN-CONTAINING PROTEIN"/>
    <property type="match status" value="1"/>
</dbReference>
<keyword evidence="15" id="KW-1185">Reference proteome</keyword>
<evidence type="ECO:0000256" key="12">
    <source>
        <dbReference type="SAM" id="MobiDB-lite"/>
    </source>
</evidence>
<dbReference type="InterPro" id="IPR037118">
    <property type="entry name" value="Val-tRNA_synth_C_sf"/>
</dbReference>
<keyword evidence="3 11" id="KW-0547">Nucleotide-binding</keyword>
<organism evidence="14 15">
    <name type="scientific">Marinobacter antarcticus</name>
    <dbReference type="NCBI Taxonomy" id="564117"/>
    <lineage>
        <taxon>Bacteria</taxon>
        <taxon>Pseudomonadati</taxon>
        <taxon>Pseudomonadota</taxon>
        <taxon>Gammaproteobacteria</taxon>
        <taxon>Pseudomonadales</taxon>
        <taxon>Marinobacteraceae</taxon>
        <taxon>Marinobacter</taxon>
    </lineage>
</organism>
<keyword evidence="11" id="KW-0175">Coiled coil</keyword>
<evidence type="ECO:0000256" key="2">
    <source>
        <dbReference type="ARBA" id="ARBA00022737"/>
    </source>
</evidence>